<organism evidence="1">
    <name type="scientific">Pithovirus LCPAC202</name>
    <dbReference type="NCBI Taxonomy" id="2506592"/>
    <lineage>
        <taxon>Viruses</taxon>
        <taxon>Pithoviruses</taxon>
    </lineage>
</organism>
<dbReference type="SUPFAM" id="SSF52540">
    <property type="entry name" value="P-loop containing nucleoside triphosphate hydrolases"/>
    <property type="match status" value="1"/>
</dbReference>
<dbReference type="InterPro" id="IPR005331">
    <property type="entry name" value="Sulfotransferase"/>
</dbReference>
<keyword evidence="1" id="KW-0808">Transferase</keyword>
<reference evidence="1" key="1">
    <citation type="journal article" date="2019" name="MBio">
        <title>Virus Genomes from Deep Sea Sediments Expand the Ocean Megavirome and Support Independent Origins of Viral Gigantism.</title>
        <authorList>
            <person name="Backstrom D."/>
            <person name="Yutin N."/>
            <person name="Jorgensen S.L."/>
            <person name="Dharamshi J."/>
            <person name="Homa F."/>
            <person name="Zaremba-Niedwiedzka K."/>
            <person name="Spang A."/>
            <person name="Wolf Y.I."/>
            <person name="Koonin E.V."/>
            <person name="Ettema T.J."/>
        </authorList>
    </citation>
    <scope>NUCLEOTIDE SEQUENCE</scope>
</reference>
<dbReference type="EMBL" id="MK500511">
    <property type="protein sequence ID" value="QBK91118.1"/>
    <property type="molecule type" value="Genomic_DNA"/>
</dbReference>
<protein>
    <submittedName>
        <fullName evidence="1">Sulfotransferase family protein</fullName>
    </submittedName>
</protein>
<name>A0A481Z5I0_9VIRU</name>
<gene>
    <name evidence="1" type="ORF">LCPAC202_00920</name>
</gene>
<dbReference type="GO" id="GO:0016020">
    <property type="term" value="C:membrane"/>
    <property type="evidence" value="ECO:0007669"/>
    <property type="project" value="InterPro"/>
</dbReference>
<sequence>MFQNYILRDLNQNTKIDSTYQDWDGSKNFTIFSMGGIISFLVKYIFSSKRPEFDPTLDGRIPSPEDNIWDKIPFVFLHIPRSGGTSIGSRLPKGCHYWHLLPCHYPSRTISKMVTIVRNPYDRAVSAYFFFCNKGFMGEEEWCVEMVKPYPTFQEWVLEGLEEDMLYLDRQEKYPHGLNPMISQTEWLLIERVEEIYQHLHLQNPTNLKTENGLYVPANKIGHFETLDQDAKRLFKINKLPHFQGSTHQTWQSYYRNYPQVQRKIYQLYQRDFNLLGYSEEIDQSN</sequence>
<dbReference type="InterPro" id="IPR027417">
    <property type="entry name" value="P-loop_NTPase"/>
</dbReference>
<accession>A0A481Z5I0</accession>
<proteinExistence type="predicted"/>
<evidence type="ECO:0000313" key="1">
    <source>
        <dbReference type="EMBL" id="QBK91118.1"/>
    </source>
</evidence>
<dbReference type="Gene3D" id="3.40.50.300">
    <property type="entry name" value="P-loop containing nucleotide triphosphate hydrolases"/>
    <property type="match status" value="1"/>
</dbReference>
<dbReference type="GO" id="GO:0008146">
    <property type="term" value="F:sulfotransferase activity"/>
    <property type="evidence" value="ECO:0007669"/>
    <property type="project" value="InterPro"/>
</dbReference>
<dbReference type="Pfam" id="PF03567">
    <property type="entry name" value="Sulfotransfer_2"/>
    <property type="match status" value="1"/>
</dbReference>